<protein>
    <recommendedName>
        <fullName evidence="9">Odorant receptor</fullName>
    </recommendedName>
</protein>
<sequence length="457" mass="52939">MKFPWRRGGMRPKEPLSTLDSLPINNYTHFLEIPLKIVGCWDWYDHPKSEKEIIINNVYFCMVLFVLINVPATLYIHLHTEWVDVMTSLDKLADCLPFVVSIIIVVYFGLYRKELYELTKFMQRKFHYRSANGLTNMTMLNSYKTARNFGYFYTACTMFSVSMYMIPEIVNRLKRQPLQSYMYMDVTRTPFFEFTLLRQCVAQAFVGLAMGQFGVFFASNAILLCGQLDLLCCSLRNARYTALLRCGVSHRSVAAAHSDIQGDELYNYIYNIAEMRQSIYHYDQRMSYEIMNKRSSFDIYSSEFDAATCEALRDCARACDVINTFKAKFESFVSPLLALRVVQVTMYLCMLLYAATLKLDMVTVEYLVAVALDIFVYCFYGNQIIIQADRVSTAAYQSAWPTMGVRPRRLLLNILLANKRPVVVRAGNFLSMDLHTFVVIIKTSFSYYTLLVNVNEK</sequence>
<organism evidence="10">
    <name type="scientific">Ostrinia furnacalis</name>
    <name type="common">Asian corn borer</name>
    <dbReference type="NCBI Taxonomy" id="93504"/>
    <lineage>
        <taxon>Eukaryota</taxon>
        <taxon>Metazoa</taxon>
        <taxon>Ecdysozoa</taxon>
        <taxon>Arthropoda</taxon>
        <taxon>Hexapoda</taxon>
        <taxon>Insecta</taxon>
        <taxon>Pterygota</taxon>
        <taxon>Neoptera</taxon>
        <taxon>Endopterygota</taxon>
        <taxon>Lepidoptera</taxon>
        <taxon>Glossata</taxon>
        <taxon>Ditrysia</taxon>
        <taxon>Pyraloidea</taxon>
        <taxon>Crambidae</taxon>
        <taxon>Pyraustinae</taxon>
        <taxon>Ostrinia</taxon>
    </lineage>
</organism>
<evidence type="ECO:0000256" key="9">
    <source>
        <dbReference type="RuleBase" id="RU351113"/>
    </source>
</evidence>
<gene>
    <name evidence="10" type="primary">OR18</name>
</gene>
<keyword evidence="5 9" id="KW-1133">Transmembrane helix</keyword>
<keyword evidence="7 9" id="KW-0675">Receptor</keyword>
<accession>A0A0E4FIR5</accession>
<keyword evidence="6 9" id="KW-0472">Membrane</keyword>
<feature type="transmembrane region" description="Helical" evidence="9">
    <location>
        <begin position="149"/>
        <end position="166"/>
    </location>
</feature>
<dbReference type="EMBL" id="LC002712">
    <property type="protein sequence ID" value="BAR43460.1"/>
    <property type="molecule type" value="mRNA"/>
</dbReference>
<dbReference type="InterPro" id="IPR004117">
    <property type="entry name" value="7tm6_olfct_rcpt"/>
</dbReference>
<evidence type="ECO:0000256" key="5">
    <source>
        <dbReference type="ARBA" id="ARBA00022989"/>
    </source>
</evidence>
<evidence type="ECO:0000256" key="7">
    <source>
        <dbReference type="ARBA" id="ARBA00023170"/>
    </source>
</evidence>
<reference evidence="10" key="1">
    <citation type="submission" date="2014-09" db="EMBL/GenBank/DDBJ databases">
        <title>Identification of candidate odorant receptors in Asian corn borer Ostrinia furnacalis.</title>
        <authorList>
            <person name="Yang B."/>
            <person name="Ozaki K."/>
            <person name="Ishikawa Y."/>
            <person name="Matsuo T."/>
        </authorList>
    </citation>
    <scope>NUCLEOTIDE SEQUENCE</scope>
    <source>
        <tissue evidence="10">Antennae</tissue>
    </source>
</reference>
<evidence type="ECO:0000256" key="4">
    <source>
        <dbReference type="ARBA" id="ARBA00022725"/>
    </source>
</evidence>
<dbReference type="Pfam" id="PF02949">
    <property type="entry name" value="7tm_6"/>
    <property type="match status" value="1"/>
</dbReference>
<comment type="similarity">
    <text evidence="9">Belongs to the insect chemoreceptor superfamily. Heteromeric odorant receptor channel (TC 1.A.69) family.</text>
</comment>
<evidence type="ECO:0000256" key="2">
    <source>
        <dbReference type="ARBA" id="ARBA00022606"/>
    </source>
</evidence>
<evidence type="ECO:0000256" key="6">
    <source>
        <dbReference type="ARBA" id="ARBA00023136"/>
    </source>
</evidence>
<feature type="transmembrane region" description="Helical" evidence="9">
    <location>
        <begin position="361"/>
        <end position="380"/>
    </location>
</feature>
<dbReference type="PANTHER" id="PTHR21137">
    <property type="entry name" value="ODORANT RECEPTOR"/>
    <property type="match status" value="1"/>
</dbReference>
<dbReference type="GO" id="GO:0004984">
    <property type="term" value="F:olfactory receptor activity"/>
    <property type="evidence" value="ECO:0007669"/>
    <property type="project" value="InterPro"/>
</dbReference>
<feature type="transmembrane region" description="Helical" evidence="9">
    <location>
        <begin position="58"/>
        <end position="76"/>
    </location>
</feature>
<comment type="caution">
    <text evidence="9">Lacks conserved residue(s) required for the propagation of feature annotation.</text>
</comment>
<dbReference type="GO" id="GO:0005886">
    <property type="term" value="C:plasma membrane"/>
    <property type="evidence" value="ECO:0007669"/>
    <property type="project" value="UniProtKB-SubCell"/>
</dbReference>
<name>A0A0E4FIR5_OSTFU</name>
<keyword evidence="8 9" id="KW-0807">Transducer</keyword>
<dbReference type="GO" id="GO:0007165">
    <property type="term" value="P:signal transduction"/>
    <property type="evidence" value="ECO:0007669"/>
    <property type="project" value="UniProtKB-KW"/>
</dbReference>
<dbReference type="GO" id="GO:0005549">
    <property type="term" value="F:odorant binding"/>
    <property type="evidence" value="ECO:0007669"/>
    <property type="project" value="InterPro"/>
</dbReference>
<dbReference type="PANTHER" id="PTHR21137:SF42">
    <property type="entry name" value="ODORANT RECEPTOR 83A"/>
    <property type="match status" value="1"/>
</dbReference>
<feature type="transmembrane region" description="Helical" evidence="9">
    <location>
        <begin position="201"/>
        <end position="226"/>
    </location>
</feature>
<dbReference type="AlphaFoldDB" id="A0A0E4FIR5"/>
<proteinExistence type="evidence at transcript level"/>
<keyword evidence="3 9" id="KW-0812">Transmembrane</keyword>
<evidence type="ECO:0000313" key="10">
    <source>
        <dbReference type="EMBL" id="BAR43460.1"/>
    </source>
</evidence>
<keyword evidence="2 9" id="KW-0716">Sensory transduction</keyword>
<evidence type="ECO:0000256" key="1">
    <source>
        <dbReference type="ARBA" id="ARBA00004141"/>
    </source>
</evidence>
<feature type="transmembrane region" description="Helical" evidence="9">
    <location>
        <begin position="336"/>
        <end position="355"/>
    </location>
</feature>
<evidence type="ECO:0000256" key="8">
    <source>
        <dbReference type="ARBA" id="ARBA00023224"/>
    </source>
</evidence>
<feature type="transmembrane region" description="Helical" evidence="9">
    <location>
        <begin position="96"/>
        <end position="112"/>
    </location>
</feature>
<comment type="subcellular location">
    <subcellularLocation>
        <location evidence="9">Cell membrane</location>
        <topology evidence="9">Multi-pass membrane protein</topology>
    </subcellularLocation>
    <subcellularLocation>
        <location evidence="1">Membrane</location>
        <topology evidence="1">Multi-pass membrane protein</topology>
    </subcellularLocation>
</comment>
<keyword evidence="4 9" id="KW-0552">Olfaction</keyword>
<evidence type="ECO:0000256" key="3">
    <source>
        <dbReference type="ARBA" id="ARBA00022692"/>
    </source>
</evidence>